<evidence type="ECO:0000313" key="2">
    <source>
        <dbReference type="EMBL" id="KAK6617443.1"/>
    </source>
</evidence>
<comment type="caution">
    <text evidence="2">The sequence shown here is derived from an EMBL/GenBank/DDBJ whole genome shotgun (WGS) entry which is preliminary data.</text>
</comment>
<feature type="compositionally biased region" description="Low complexity" evidence="1">
    <location>
        <begin position="332"/>
        <end position="345"/>
    </location>
</feature>
<feature type="region of interest" description="Disordered" evidence="1">
    <location>
        <begin position="284"/>
        <end position="370"/>
    </location>
</feature>
<accession>A0AAN8RYU3</accession>
<protein>
    <submittedName>
        <fullName evidence="2">Uncharacterized protein</fullName>
    </submittedName>
</protein>
<feature type="compositionally biased region" description="Basic and acidic residues" evidence="1">
    <location>
        <begin position="440"/>
        <end position="459"/>
    </location>
</feature>
<evidence type="ECO:0000256" key="1">
    <source>
        <dbReference type="SAM" id="MobiDB-lite"/>
    </source>
</evidence>
<feature type="compositionally biased region" description="Low complexity" evidence="1">
    <location>
        <begin position="409"/>
        <end position="424"/>
    </location>
</feature>
<feature type="compositionally biased region" description="Pro residues" evidence="1">
    <location>
        <begin position="160"/>
        <end position="172"/>
    </location>
</feature>
<reference evidence="2 3" key="1">
    <citation type="submission" date="2023-10" db="EMBL/GenBank/DDBJ databases">
        <title>Genomes of two closely related lineages of the louse Polyplax serrata with different host specificities.</title>
        <authorList>
            <person name="Martinu J."/>
            <person name="Tarabai H."/>
            <person name="Stefka J."/>
            <person name="Hypsa V."/>
        </authorList>
    </citation>
    <scope>NUCLEOTIDE SEQUENCE [LARGE SCALE GENOMIC DNA]</scope>
    <source>
        <strain evidence="2">HR10_N</strain>
    </source>
</reference>
<feature type="compositionally biased region" description="Acidic residues" evidence="1">
    <location>
        <begin position="126"/>
        <end position="136"/>
    </location>
</feature>
<feature type="compositionally biased region" description="Polar residues" evidence="1">
    <location>
        <begin position="14"/>
        <end position="26"/>
    </location>
</feature>
<organism evidence="2 3">
    <name type="scientific">Polyplax serrata</name>
    <name type="common">Common mouse louse</name>
    <dbReference type="NCBI Taxonomy" id="468196"/>
    <lineage>
        <taxon>Eukaryota</taxon>
        <taxon>Metazoa</taxon>
        <taxon>Ecdysozoa</taxon>
        <taxon>Arthropoda</taxon>
        <taxon>Hexapoda</taxon>
        <taxon>Insecta</taxon>
        <taxon>Pterygota</taxon>
        <taxon>Neoptera</taxon>
        <taxon>Paraneoptera</taxon>
        <taxon>Psocodea</taxon>
        <taxon>Troctomorpha</taxon>
        <taxon>Phthiraptera</taxon>
        <taxon>Anoplura</taxon>
        <taxon>Polyplacidae</taxon>
        <taxon>Polyplax</taxon>
    </lineage>
</organism>
<gene>
    <name evidence="2" type="ORF">RUM43_014452</name>
</gene>
<feature type="compositionally biased region" description="Basic and acidic residues" evidence="1">
    <location>
        <begin position="33"/>
        <end position="46"/>
    </location>
</feature>
<feature type="region of interest" description="Disordered" evidence="1">
    <location>
        <begin position="122"/>
        <end position="190"/>
    </location>
</feature>
<feature type="region of interest" description="Disordered" evidence="1">
    <location>
        <begin position="403"/>
        <end position="472"/>
    </location>
</feature>
<feature type="compositionally biased region" description="Low complexity" evidence="1">
    <location>
        <begin position="173"/>
        <end position="188"/>
    </location>
</feature>
<feature type="compositionally biased region" description="Basic and acidic residues" evidence="1">
    <location>
        <begin position="380"/>
        <end position="390"/>
    </location>
</feature>
<dbReference type="Proteomes" id="UP001372834">
    <property type="component" value="Unassembled WGS sequence"/>
</dbReference>
<evidence type="ECO:0000313" key="3">
    <source>
        <dbReference type="Proteomes" id="UP001372834"/>
    </source>
</evidence>
<dbReference type="EMBL" id="JAWJWE010000044">
    <property type="protein sequence ID" value="KAK6617443.1"/>
    <property type="molecule type" value="Genomic_DNA"/>
</dbReference>
<dbReference type="AlphaFoldDB" id="A0AAN8RYU3"/>
<feature type="region of interest" description="Disordered" evidence="1">
    <location>
        <begin position="1"/>
        <end position="54"/>
    </location>
</feature>
<feature type="compositionally biased region" description="Low complexity" evidence="1">
    <location>
        <begin position="1"/>
        <end position="13"/>
    </location>
</feature>
<feature type="region of interest" description="Disordered" evidence="1">
    <location>
        <begin position="377"/>
        <end position="396"/>
    </location>
</feature>
<proteinExistence type="predicted"/>
<name>A0AAN8RYU3_POLSC</name>
<feature type="compositionally biased region" description="Basic and acidic residues" evidence="1">
    <location>
        <begin position="137"/>
        <end position="148"/>
    </location>
</feature>
<sequence>MENNNANELANSSTYDDASETATNILENLKPNKSNDDKKEEEKTLSEEEEDDQFSEDLYTAINYNTINSLAALKEILGTGDTENIVDSSWFQYHFLRHVNRLPSRSNYASAWSPWEGNRRRLSECKEEDEDAEDKEEEKKKSTDDLKSETSNAKSYGISPTPPQTPKTPPSVTPMTPSTPSSRPTTPTGFAAPLRRRFASVGNVGRESPGPLIPGLPQYGSMEPVGNWYSTSRTSPLHSPHLDKRFFDCSLIEMKSQASSSSTIDYDSMDEVWVKRNDTSITPETVRRKKELGSQPLPVIAVEEHMTTGGEPQMRPRAGTWSMPSRSRRQKTSSTSSQPDSNSSSGRATPTATSGRRKSGDDILTNVSPSRKAQALFDAFRPRSKSDASKAKKPSNIISQMKNAMHRASGSSQSSQSRSSSIDGSSEEKERDKHHSRPRAGSEAKDKSRTMSDGKEKHPQRPRAGSDSGKGTVSKVMDLFRYRSHSAVSAEDKRKANSIDLSVVIEMLGLFVCCVIDHHLMITVAPMPLGAMDELNSEL</sequence>